<evidence type="ECO:0000313" key="2">
    <source>
        <dbReference type="EMBL" id="RVE63594.1"/>
    </source>
</evidence>
<proteinExistence type="predicted"/>
<name>A0A3S2LXV8_ORYJA</name>
<feature type="compositionally biased region" description="Basic and acidic residues" evidence="1">
    <location>
        <begin position="1"/>
        <end position="19"/>
    </location>
</feature>
<sequence length="147" mass="16520">MSCCCLKDEQERNASKENVLDSNPENEGPREHPLTEGAISSRPGLRASDSETSLERDITVDHLHQQELFPGLMDFPIISSLLRRIKIQFLLVVLEIVPPEKKESGSVNAILTYILRWAAPPGREKIVEVKVKKAFVNKCRTRAGSKQ</sequence>
<evidence type="ECO:0000313" key="3">
    <source>
        <dbReference type="Proteomes" id="UP000283210"/>
    </source>
</evidence>
<dbReference type="Proteomes" id="UP000283210">
    <property type="component" value="Chromosome 14"/>
</dbReference>
<keyword evidence="3" id="KW-1185">Reference proteome</keyword>
<gene>
    <name evidence="2" type="ORF">OJAV_G00137840</name>
</gene>
<dbReference type="EMBL" id="CM012450">
    <property type="protein sequence ID" value="RVE63594.1"/>
    <property type="molecule type" value="Genomic_DNA"/>
</dbReference>
<accession>A0A3S2LXV8</accession>
<evidence type="ECO:0000256" key="1">
    <source>
        <dbReference type="SAM" id="MobiDB-lite"/>
    </source>
</evidence>
<organism evidence="2 3">
    <name type="scientific">Oryzias javanicus</name>
    <name type="common">Javanese ricefish</name>
    <name type="synonym">Aplocheilus javanicus</name>
    <dbReference type="NCBI Taxonomy" id="123683"/>
    <lineage>
        <taxon>Eukaryota</taxon>
        <taxon>Metazoa</taxon>
        <taxon>Chordata</taxon>
        <taxon>Craniata</taxon>
        <taxon>Vertebrata</taxon>
        <taxon>Euteleostomi</taxon>
        <taxon>Actinopterygii</taxon>
        <taxon>Neopterygii</taxon>
        <taxon>Teleostei</taxon>
        <taxon>Neoteleostei</taxon>
        <taxon>Acanthomorphata</taxon>
        <taxon>Ovalentaria</taxon>
        <taxon>Atherinomorphae</taxon>
        <taxon>Beloniformes</taxon>
        <taxon>Adrianichthyidae</taxon>
        <taxon>Oryziinae</taxon>
        <taxon>Oryzias</taxon>
    </lineage>
</organism>
<protein>
    <submittedName>
        <fullName evidence="2">Uncharacterized protein</fullName>
    </submittedName>
</protein>
<reference evidence="2 3" key="1">
    <citation type="submission" date="2018-11" db="EMBL/GenBank/DDBJ databases">
        <authorList>
            <person name="Lopez-Roques C."/>
            <person name="Donnadieu C."/>
            <person name="Bouchez O."/>
            <person name="Klopp C."/>
            <person name="Cabau C."/>
            <person name="Zahm M."/>
        </authorList>
    </citation>
    <scope>NUCLEOTIDE SEQUENCE [LARGE SCALE GENOMIC DNA]</scope>
    <source>
        <strain evidence="2">RS831</strain>
        <tissue evidence="2">Whole body</tissue>
    </source>
</reference>
<reference evidence="2 3" key="2">
    <citation type="submission" date="2019-01" db="EMBL/GenBank/DDBJ databases">
        <title>A chromosome length genome reference of the Java medaka (oryzias javanicus).</title>
        <authorList>
            <person name="Herpin A."/>
            <person name="Takehana Y."/>
            <person name="Naruse K."/>
            <person name="Ansai S."/>
            <person name="Kawaguchi M."/>
        </authorList>
    </citation>
    <scope>NUCLEOTIDE SEQUENCE [LARGE SCALE GENOMIC DNA]</scope>
    <source>
        <strain evidence="2">RS831</strain>
        <tissue evidence="2">Whole body</tissue>
    </source>
</reference>
<feature type="region of interest" description="Disordered" evidence="1">
    <location>
        <begin position="1"/>
        <end position="53"/>
    </location>
</feature>
<dbReference type="AlphaFoldDB" id="A0A3S2LXV8"/>
<dbReference type="OrthoDB" id="8890632at2759"/>